<dbReference type="OrthoDB" id="2644263at2"/>
<keyword evidence="3" id="KW-1185">Reference proteome</keyword>
<dbReference type="EMBL" id="SDOZ01000002">
    <property type="protein sequence ID" value="RXZ62094.1"/>
    <property type="molecule type" value="Genomic_DNA"/>
</dbReference>
<evidence type="ECO:0000313" key="2">
    <source>
        <dbReference type="EMBL" id="RXZ62094.1"/>
    </source>
</evidence>
<evidence type="ECO:0000256" key="1">
    <source>
        <dbReference type="SAM" id="SignalP"/>
    </source>
</evidence>
<evidence type="ECO:0008006" key="4">
    <source>
        <dbReference type="Google" id="ProtNLM"/>
    </source>
</evidence>
<feature type="signal peptide" evidence="1">
    <location>
        <begin position="1"/>
        <end position="21"/>
    </location>
</feature>
<dbReference type="Proteomes" id="UP000291269">
    <property type="component" value="Unassembled WGS sequence"/>
</dbReference>
<keyword evidence="1" id="KW-0732">Signal</keyword>
<name>A0A4Q2KBY5_9FIRM</name>
<comment type="caution">
    <text evidence="2">The sequence shown here is derived from an EMBL/GenBank/DDBJ whole genome shotgun (WGS) entry which is preliminary data.</text>
</comment>
<dbReference type="AlphaFoldDB" id="A0A4Q2KBY5"/>
<evidence type="ECO:0000313" key="3">
    <source>
        <dbReference type="Proteomes" id="UP000291269"/>
    </source>
</evidence>
<gene>
    <name evidence="2" type="ORF">ESZ91_06795</name>
</gene>
<dbReference type="RefSeq" id="WP_129225449.1">
    <property type="nucleotide sequence ID" value="NZ_SDOZ01000002.1"/>
</dbReference>
<accession>A0A4Q2KBY5</accession>
<dbReference type="SUPFAM" id="SSF53850">
    <property type="entry name" value="Periplasmic binding protein-like II"/>
    <property type="match status" value="1"/>
</dbReference>
<proteinExistence type="predicted"/>
<dbReference type="PROSITE" id="PS51257">
    <property type="entry name" value="PROKAR_LIPOPROTEIN"/>
    <property type="match status" value="1"/>
</dbReference>
<feature type="chain" id="PRO_5038371543" description="Extracellular solute-binding protein" evidence="1">
    <location>
        <begin position="22"/>
        <end position="546"/>
    </location>
</feature>
<protein>
    <recommendedName>
        <fullName evidence="4">Extracellular solute-binding protein</fullName>
    </recommendedName>
</protein>
<dbReference type="Gene3D" id="3.40.190.10">
    <property type="entry name" value="Periplasmic binding protein-like II"/>
    <property type="match status" value="2"/>
</dbReference>
<sequence>MKKLLCAALAACMLLGLCACRDSGTPTPKPSGSWEEAKKNAAEITVYVDASNIYGSYIKGSDEAYVKDAIEKKFYEDTGNAVNFQVNYESHATFSTKFGGVMTTGKWDMAVSYLGQAGLDEIVLKQDVSMDLADLLDNYEHIGEAIAPEVMNATTTLTGEVVGIPSSVKSKTKGILIRKDYMTKAGYTEDKAEAAASGGKLKFCQTIDDFTDMMRKMKAEIPACTMPLIGNSYDIEFAITAGACGTPGYQYKSVIYNDDGSIDKVVPGWLSEGYDKVLGYEYLWQKEGLWEADNQVKTKEQRITDYSNGKGAIYCVDTNILELIDVARQVKAVDKNAEFTILGPLDAVDAQGKAIENSGAFVEVSKATDCMIINKRSEKAELILAYFDWLYSDVENYELCSYGIEGEHWVDAGEGYYSFPAGKEDRYLTNPPYSGVFKFLYNDDFAYRLFNNYTEEERGWIEKVENAKTISNPTDCMLFYNMTAAVANGYQTAENNFYLNCPTKAWNASADPAVTYPEYSAMYFTQAAEYIEWLTQQYKLYIAQRG</sequence>
<organism evidence="2 3">
    <name type="scientific">Candidatus Borkfalkia ceftriaxoniphila</name>
    <dbReference type="NCBI Taxonomy" id="2508949"/>
    <lineage>
        <taxon>Bacteria</taxon>
        <taxon>Bacillati</taxon>
        <taxon>Bacillota</taxon>
        <taxon>Clostridia</taxon>
        <taxon>Christensenellales</taxon>
        <taxon>Christensenellaceae</taxon>
        <taxon>Candidatus Borkfalkia</taxon>
    </lineage>
</organism>
<reference evidence="2 3" key="1">
    <citation type="journal article" date="2019" name="Gut">
        <title>Antibiotics-induced monodominance of a novel gut bacterial order.</title>
        <authorList>
            <person name="Hildebrand F."/>
            <person name="Moitinho-Silva L."/>
            <person name="Blasche S."/>
            <person name="Jahn M.T."/>
            <person name="Gossmann T.I."/>
            <person name="Heuerta-Cepas J."/>
            <person name="Hercog R."/>
            <person name="Luetge M."/>
            <person name="Bahram M."/>
            <person name="Pryszlak A."/>
            <person name="Alves R.J."/>
            <person name="Waszak S.M."/>
            <person name="Zhu A."/>
            <person name="Ye L."/>
            <person name="Costea P.I."/>
            <person name="Aalvink S."/>
            <person name="Belzer C."/>
            <person name="Forslund S.K."/>
            <person name="Sunagawa S."/>
            <person name="Hentschel U."/>
            <person name="Merten C."/>
            <person name="Patil K.R."/>
            <person name="Benes V."/>
            <person name="Bork P."/>
        </authorList>
    </citation>
    <scope>NUCLEOTIDE SEQUENCE [LARGE SCALE GENOMIC DNA]</scope>
    <source>
        <strain evidence="2 3">HDS1380</strain>
    </source>
</reference>